<proteinExistence type="predicted"/>
<keyword evidence="2" id="KW-1185">Reference proteome</keyword>
<gene>
    <name evidence="1" type="ORF">L5014_18540</name>
</gene>
<protein>
    <submittedName>
        <fullName evidence="1">Uncharacterized protein</fullName>
    </submittedName>
</protein>
<dbReference type="RefSeq" id="WP_238465189.1">
    <property type="nucleotide sequence ID" value="NZ_JAKLJA010000014.1"/>
</dbReference>
<dbReference type="AlphaFoldDB" id="A0A9X1UKQ4"/>
<dbReference type="EMBL" id="JAKLJA010000014">
    <property type="protein sequence ID" value="MCG5075341.1"/>
    <property type="molecule type" value="Genomic_DNA"/>
</dbReference>
<reference evidence="1" key="1">
    <citation type="submission" date="2022-01" db="EMBL/GenBank/DDBJ databases">
        <title>Genome sequence and assembly of Parabukholderia sp. RG36.</title>
        <authorList>
            <person name="Chhetri G."/>
        </authorList>
    </citation>
    <scope>NUCLEOTIDE SEQUENCE</scope>
    <source>
        <strain evidence="1">RG36</strain>
    </source>
</reference>
<dbReference type="Proteomes" id="UP001139308">
    <property type="component" value="Unassembled WGS sequence"/>
</dbReference>
<accession>A0A9X1UKQ4</accession>
<comment type="caution">
    <text evidence="1">The sequence shown here is derived from an EMBL/GenBank/DDBJ whole genome shotgun (WGS) entry which is preliminary data.</text>
</comment>
<evidence type="ECO:0000313" key="1">
    <source>
        <dbReference type="EMBL" id="MCG5075341.1"/>
    </source>
</evidence>
<evidence type="ECO:0000313" key="2">
    <source>
        <dbReference type="Proteomes" id="UP001139308"/>
    </source>
</evidence>
<organism evidence="1 2">
    <name type="scientific">Paraburkholderia tagetis</name>
    <dbReference type="NCBI Taxonomy" id="2913261"/>
    <lineage>
        <taxon>Bacteria</taxon>
        <taxon>Pseudomonadati</taxon>
        <taxon>Pseudomonadota</taxon>
        <taxon>Betaproteobacteria</taxon>
        <taxon>Burkholderiales</taxon>
        <taxon>Burkholderiaceae</taxon>
        <taxon>Paraburkholderia</taxon>
    </lineage>
</organism>
<name>A0A9X1UKQ4_9BURK</name>
<sequence>MPIQKRLAQNAKRDGFAAVPLILLPFLRRVPQGVRDLYDTATCGTARSV</sequence>